<reference evidence="1 2" key="1">
    <citation type="journal article" date="2021" name="Elife">
        <title>Chloroplast acquisition without the gene transfer in kleptoplastic sea slugs, Plakobranchus ocellatus.</title>
        <authorList>
            <person name="Maeda T."/>
            <person name="Takahashi S."/>
            <person name="Yoshida T."/>
            <person name="Shimamura S."/>
            <person name="Takaki Y."/>
            <person name="Nagai Y."/>
            <person name="Toyoda A."/>
            <person name="Suzuki Y."/>
            <person name="Arimoto A."/>
            <person name="Ishii H."/>
            <person name="Satoh N."/>
            <person name="Nishiyama T."/>
            <person name="Hasebe M."/>
            <person name="Maruyama T."/>
            <person name="Minagawa J."/>
            <person name="Obokata J."/>
            <person name="Shigenobu S."/>
        </authorList>
    </citation>
    <scope>NUCLEOTIDE SEQUENCE [LARGE SCALE GENOMIC DNA]</scope>
</reference>
<dbReference type="AlphaFoldDB" id="A0AAV4ANP0"/>
<name>A0AAV4ANP0_9GAST</name>
<gene>
    <name evidence="1" type="ORF">PoB_003928100</name>
</gene>
<sequence>MSCQISYPVLRVGPLVCIFGSLAKLPFPCEEFHLLCAYSEVLPNSYPVLRVGPLVCTFGSLAKLPTPCGELDILSAHSEVLPTHLSRVESFTSCVHSRKSCQISFPVWRNGHLVCTFGSPAKLPIPC</sequence>
<accession>A0AAV4ANP0</accession>
<proteinExistence type="predicted"/>
<evidence type="ECO:0000313" key="2">
    <source>
        <dbReference type="Proteomes" id="UP000735302"/>
    </source>
</evidence>
<dbReference type="EMBL" id="BLXT01004461">
    <property type="protein sequence ID" value="GFO12776.1"/>
    <property type="molecule type" value="Genomic_DNA"/>
</dbReference>
<evidence type="ECO:0000313" key="1">
    <source>
        <dbReference type="EMBL" id="GFO12776.1"/>
    </source>
</evidence>
<comment type="caution">
    <text evidence="1">The sequence shown here is derived from an EMBL/GenBank/DDBJ whole genome shotgun (WGS) entry which is preliminary data.</text>
</comment>
<keyword evidence="2" id="KW-1185">Reference proteome</keyword>
<organism evidence="1 2">
    <name type="scientific">Plakobranchus ocellatus</name>
    <dbReference type="NCBI Taxonomy" id="259542"/>
    <lineage>
        <taxon>Eukaryota</taxon>
        <taxon>Metazoa</taxon>
        <taxon>Spiralia</taxon>
        <taxon>Lophotrochozoa</taxon>
        <taxon>Mollusca</taxon>
        <taxon>Gastropoda</taxon>
        <taxon>Heterobranchia</taxon>
        <taxon>Euthyneura</taxon>
        <taxon>Panpulmonata</taxon>
        <taxon>Sacoglossa</taxon>
        <taxon>Placobranchoidea</taxon>
        <taxon>Plakobranchidae</taxon>
        <taxon>Plakobranchus</taxon>
    </lineage>
</organism>
<dbReference type="Proteomes" id="UP000735302">
    <property type="component" value="Unassembled WGS sequence"/>
</dbReference>
<protein>
    <submittedName>
        <fullName evidence="1">Uncharacterized protein</fullName>
    </submittedName>
</protein>